<feature type="transmembrane region" description="Helical" evidence="9">
    <location>
        <begin position="58"/>
        <end position="77"/>
    </location>
</feature>
<evidence type="ECO:0000256" key="1">
    <source>
        <dbReference type="ARBA" id="ARBA00004477"/>
    </source>
</evidence>
<evidence type="ECO:0000256" key="6">
    <source>
        <dbReference type="ARBA" id="ARBA00022989"/>
    </source>
</evidence>
<proteinExistence type="inferred from homology"/>
<dbReference type="InterPro" id="IPR009582">
    <property type="entry name" value="Spc2/SPCS2"/>
</dbReference>
<sequence>MADKTVNNETKETFEELPIINNGSVNELRIACDECLSKFLTEKLGYEEDHQHSNTKLLCGYIACAFAAMSVFVSYKLDFQESKLLVAVCVIGYFIFSSSMSLYTWKVQQNEIFEGQHRESKLRLKVSVVTKPYSPTYQMSMKLIVPKTGKSVEQQVNQSFTAWFDKEGHFAEDLFKHDVELLLSQCEGKLQD</sequence>
<dbReference type="EMBL" id="JASJQH010000556">
    <property type="protein sequence ID" value="KAK9763788.1"/>
    <property type="molecule type" value="Genomic_DNA"/>
</dbReference>
<comment type="subcellular location">
    <subcellularLocation>
        <location evidence="1">Endoplasmic reticulum membrane</location>
        <topology evidence="1">Multi-pass membrane protein</topology>
    </subcellularLocation>
</comment>
<dbReference type="PANTHER" id="PTHR13085:SF0">
    <property type="entry name" value="SIGNAL PEPTIDASE COMPLEX SUBUNIT 2"/>
    <property type="match status" value="1"/>
</dbReference>
<keyword evidence="7 9" id="KW-0472">Membrane</keyword>
<evidence type="ECO:0000256" key="2">
    <source>
        <dbReference type="ARBA" id="ARBA00007324"/>
    </source>
</evidence>
<dbReference type="Pfam" id="PF06703">
    <property type="entry name" value="SPC25"/>
    <property type="match status" value="1"/>
</dbReference>
<evidence type="ECO:0000256" key="9">
    <source>
        <dbReference type="SAM" id="Phobius"/>
    </source>
</evidence>
<evidence type="ECO:0000256" key="5">
    <source>
        <dbReference type="ARBA" id="ARBA00022824"/>
    </source>
</evidence>
<keyword evidence="5" id="KW-0256">Endoplasmic reticulum</keyword>
<accession>A0ABR2WQL2</accession>
<dbReference type="Proteomes" id="UP001479436">
    <property type="component" value="Unassembled WGS sequence"/>
</dbReference>
<evidence type="ECO:0000313" key="11">
    <source>
        <dbReference type="Proteomes" id="UP001479436"/>
    </source>
</evidence>
<keyword evidence="6 9" id="KW-1133">Transmembrane helix</keyword>
<evidence type="ECO:0000313" key="10">
    <source>
        <dbReference type="EMBL" id="KAK9763788.1"/>
    </source>
</evidence>
<organism evidence="10 11">
    <name type="scientific">Basidiobolus ranarum</name>
    <dbReference type="NCBI Taxonomy" id="34480"/>
    <lineage>
        <taxon>Eukaryota</taxon>
        <taxon>Fungi</taxon>
        <taxon>Fungi incertae sedis</taxon>
        <taxon>Zoopagomycota</taxon>
        <taxon>Entomophthoromycotina</taxon>
        <taxon>Basidiobolomycetes</taxon>
        <taxon>Basidiobolales</taxon>
        <taxon>Basidiobolaceae</taxon>
        <taxon>Basidiobolus</taxon>
    </lineage>
</organism>
<gene>
    <name evidence="10" type="ORF">K7432_009226</name>
</gene>
<evidence type="ECO:0000256" key="4">
    <source>
        <dbReference type="ARBA" id="ARBA00022692"/>
    </source>
</evidence>
<protein>
    <recommendedName>
        <fullName evidence="3">Signal peptidase complex subunit 2</fullName>
    </recommendedName>
</protein>
<dbReference type="PANTHER" id="PTHR13085">
    <property type="entry name" value="MICROSOMAL SIGNAL PEPTIDASE 25 KDA SUBUNIT"/>
    <property type="match status" value="1"/>
</dbReference>
<comment type="caution">
    <text evidence="10">The sequence shown here is derived from an EMBL/GenBank/DDBJ whole genome shotgun (WGS) entry which is preliminary data.</text>
</comment>
<keyword evidence="4 9" id="KW-0812">Transmembrane</keyword>
<comment type="similarity">
    <text evidence="2">Belongs to the SPCS2 family.</text>
</comment>
<feature type="transmembrane region" description="Helical" evidence="9">
    <location>
        <begin position="83"/>
        <end position="105"/>
    </location>
</feature>
<evidence type="ECO:0000256" key="7">
    <source>
        <dbReference type="ARBA" id="ARBA00023136"/>
    </source>
</evidence>
<keyword evidence="11" id="KW-1185">Reference proteome</keyword>
<evidence type="ECO:0000256" key="8">
    <source>
        <dbReference type="ARBA" id="ARBA00045608"/>
    </source>
</evidence>
<reference evidence="10 11" key="1">
    <citation type="submission" date="2023-04" db="EMBL/GenBank/DDBJ databases">
        <title>Genome of Basidiobolus ranarum AG-B5.</title>
        <authorList>
            <person name="Stajich J.E."/>
            <person name="Carter-House D."/>
            <person name="Gryganskyi A."/>
        </authorList>
    </citation>
    <scope>NUCLEOTIDE SEQUENCE [LARGE SCALE GENOMIC DNA]</scope>
    <source>
        <strain evidence="10 11">AG-B5</strain>
    </source>
</reference>
<evidence type="ECO:0000256" key="3">
    <source>
        <dbReference type="ARBA" id="ARBA00017057"/>
    </source>
</evidence>
<comment type="function">
    <text evidence="8">Component of the signal peptidase complex (SPC) which catalyzes the cleavage of N-terminal signal sequences from nascent proteins as they are translocated into the lumen of the endoplasmic reticulum. Enhances the enzymatic activity of SPC and facilitates the interactions between different components of the translocation site.</text>
</comment>
<name>A0ABR2WQL2_9FUNG</name>